<reference evidence="1 2" key="1">
    <citation type="submission" date="2018-11" db="EMBL/GenBank/DDBJ databases">
        <title>Chitinophaga lutea sp.nov., isolate from arsenic contaminated soil.</title>
        <authorList>
            <person name="Zong Y."/>
        </authorList>
    </citation>
    <scope>NUCLEOTIDE SEQUENCE [LARGE SCALE GENOMIC DNA]</scope>
    <source>
        <strain evidence="1 2">ZY74</strain>
    </source>
</reference>
<dbReference type="RefSeq" id="WP_123847152.1">
    <property type="nucleotide sequence ID" value="NZ_RPDH01000002.1"/>
</dbReference>
<evidence type="ECO:0000313" key="1">
    <source>
        <dbReference type="EMBL" id="RPE08152.1"/>
    </source>
</evidence>
<accession>A0A3N4PHH0</accession>
<dbReference type="AlphaFoldDB" id="A0A3N4PHH0"/>
<dbReference type="Proteomes" id="UP000278351">
    <property type="component" value="Unassembled WGS sequence"/>
</dbReference>
<evidence type="ECO:0000313" key="2">
    <source>
        <dbReference type="Proteomes" id="UP000278351"/>
    </source>
</evidence>
<sequence length="68" mass="8440">MKKLPRFKTLRLADPQKRNLPVFFNFVSYVEHPKKTIKAFHYNQEHQYYVNYFDSQKLLSKIIRYDEK</sequence>
<organism evidence="1 2">
    <name type="scientific">Chitinophaga lutea</name>
    <dbReference type="NCBI Taxonomy" id="2488634"/>
    <lineage>
        <taxon>Bacteria</taxon>
        <taxon>Pseudomonadati</taxon>
        <taxon>Bacteroidota</taxon>
        <taxon>Chitinophagia</taxon>
        <taxon>Chitinophagales</taxon>
        <taxon>Chitinophagaceae</taxon>
        <taxon>Chitinophaga</taxon>
    </lineage>
</organism>
<dbReference type="EMBL" id="RPDH01000002">
    <property type="protein sequence ID" value="RPE08152.1"/>
    <property type="molecule type" value="Genomic_DNA"/>
</dbReference>
<protein>
    <submittedName>
        <fullName evidence="1">Uncharacterized protein</fullName>
    </submittedName>
</protein>
<name>A0A3N4PHH0_9BACT</name>
<keyword evidence="2" id="KW-1185">Reference proteome</keyword>
<proteinExistence type="predicted"/>
<gene>
    <name evidence="1" type="ORF">EGT74_13875</name>
</gene>
<comment type="caution">
    <text evidence="1">The sequence shown here is derived from an EMBL/GenBank/DDBJ whole genome shotgun (WGS) entry which is preliminary data.</text>
</comment>